<dbReference type="Proteomes" id="UP000540656">
    <property type="component" value="Unassembled WGS sequence"/>
</dbReference>
<feature type="transmembrane region" description="Helical" evidence="6">
    <location>
        <begin position="108"/>
        <end position="127"/>
    </location>
</feature>
<dbReference type="InterPro" id="IPR050833">
    <property type="entry name" value="Poly_Biosynth_Transport"/>
</dbReference>
<gene>
    <name evidence="7" type="ORF">BJ980_002732</name>
</gene>
<feature type="transmembrane region" description="Helical" evidence="6">
    <location>
        <begin position="287"/>
        <end position="306"/>
    </location>
</feature>
<feature type="transmembrane region" description="Helical" evidence="6">
    <location>
        <begin position="20"/>
        <end position="38"/>
    </location>
</feature>
<dbReference type="GO" id="GO:0005886">
    <property type="term" value="C:plasma membrane"/>
    <property type="evidence" value="ECO:0007669"/>
    <property type="project" value="UniProtKB-SubCell"/>
</dbReference>
<dbReference type="EMBL" id="JACCAA010000001">
    <property type="protein sequence ID" value="NYG59809.1"/>
    <property type="molecule type" value="Genomic_DNA"/>
</dbReference>
<keyword evidence="2" id="KW-1003">Cell membrane</keyword>
<comment type="caution">
    <text evidence="7">The sequence shown here is derived from an EMBL/GenBank/DDBJ whole genome shotgun (WGS) entry which is preliminary data.</text>
</comment>
<evidence type="ECO:0000256" key="4">
    <source>
        <dbReference type="ARBA" id="ARBA00022989"/>
    </source>
</evidence>
<keyword evidence="8" id="KW-1185">Reference proteome</keyword>
<evidence type="ECO:0000256" key="5">
    <source>
        <dbReference type="ARBA" id="ARBA00023136"/>
    </source>
</evidence>
<feature type="transmembrane region" description="Helical" evidence="6">
    <location>
        <begin position="312"/>
        <end position="335"/>
    </location>
</feature>
<evidence type="ECO:0000256" key="3">
    <source>
        <dbReference type="ARBA" id="ARBA00022692"/>
    </source>
</evidence>
<sequence length="348" mass="38149">MTYHVARNPERARDYVATSVRTMIVSGLLCLPLAFVFAKYLSDGRDARESAFQILALVLPVAFVAASFTFALQATRIDLWNWVRFSQPFVWFMVLVPLAYFGGVSLTHLMWIYLSSVVLQFGIALWFCKKTSLLRGRYEGKFLRPMLVYGLSHLASTLPAGLIRQLDVLFLAVFVSASQVGHYAVAVAYASLSFPLAAAVGSVLFPRQARLGSPNRTLRRSVFLVSLATMLCMVPMILVAPFLLPLVFGDDFSASVSILWFLFPSLLALSANQVCGDLLRGMGKPQSVAWATWISLVVLVVLLFFLVPSSGIRGAAISTSIAQVVACGTLMFLLFRKNSGVLEEGANL</sequence>
<keyword evidence="5 6" id="KW-0472">Membrane</keyword>
<feature type="transmembrane region" description="Helical" evidence="6">
    <location>
        <begin position="254"/>
        <end position="275"/>
    </location>
</feature>
<dbReference type="PANTHER" id="PTHR30250:SF11">
    <property type="entry name" value="O-ANTIGEN TRANSPORTER-RELATED"/>
    <property type="match status" value="1"/>
</dbReference>
<proteinExistence type="predicted"/>
<feature type="transmembrane region" description="Helical" evidence="6">
    <location>
        <begin position="50"/>
        <end position="70"/>
    </location>
</feature>
<accession>A0A7Y9S2I3</accession>
<dbReference type="AlphaFoldDB" id="A0A7Y9S2I3"/>
<evidence type="ECO:0000256" key="2">
    <source>
        <dbReference type="ARBA" id="ARBA00022475"/>
    </source>
</evidence>
<evidence type="ECO:0000313" key="8">
    <source>
        <dbReference type="Proteomes" id="UP000540656"/>
    </source>
</evidence>
<name>A0A7Y9S2I3_9ACTN</name>
<dbReference type="Pfam" id="PF13440">
    <property type="entry name" value="Polysacc_synt_3"/>
    <property type="match status" value="1"/>
</dbReference>
<organism evidence="7 8">
    <name type="scientific">Nocardioides daedukensis</name>
    <dbReference type="NCBI Taxonomy" id="634462"/>
    <lineage>
        <taxon>Bacteria</taxon>
        <taxon>Bacillati</taxon>
        <taxon>Actinomycetota</taxon>
        <taxon>Actinomycetes</taxon>
        <taxon>Propionibacteriales</taxon>
        <taxon>Nocardioidaceae</taxon>
        <taxon>Nocardioides</taxon>
    </lineage>
</organism>
<feature type="transmembrane region" description="Helical" evidence="6">
    <location>
        <begin position="147"/>
        <end position="174"/>
    </location>
</feature>
<comment type="subcellular location">
    <subcellularLocation>
        <location evidence="1">Cell membrane</location>
        <topology evidence="1">Multi-pass membrane protein</topology>
    </subcellularLocation>
</comment>
<keyword evidence="3 6" id="KW-0812">Transmembrane</keyword>
<keyword evidence="4 6" id="KW-1133">Transmembrane helix</keyword>
<dbReference type="PANTHER" id="PTHR30250">
    <property type="entry name" value="PST FAMILY PREDICTED COLANIC ACID TRANSPORTER"/>
    <property type="match status" value="1"/>
</dbReference>
<evidence type="ECO:0000256" key="1">
    <source>
        <dbReference type="ARBA" id="ARBA00004651"/>
    </source>
</evidence>
<feature type="transmembrane region" description="Helical" evidence="6">
    <location>
        <begin position="222"/>
        <end position="248"/>
    </location>
</feature>
<feature type="transmembrane region" description="Helical" evidence="6">
    <location>
        <begin position="180"/>
        <end position="201"/>
    </location>
</feature>
<protein>
    <submittedName>
        <fullName evidence="7">O-antigen/teichoic acid export membrane protein</fullName>
    </submittedName>
</protein>
<reference evidence="7 8" key="1">
    <citation type="submission" date="2020-07" db="EMBL/GenBank/DDBJ databases">
        <title>Sequencing the genomes of 1000 actinobacteria strains.</title>
        <authorList>
            <person name="Klenk H.-P."/>
        </authorList>
    </citation>
    <scope>NUCLEOTIDE SEQUENCE [LARGE SCALE GENOMIC DNA]</scope>
    <source>
        <strain evidence="7 8">DSM 23819</strain>
    </source>
</reference>
<evidence type="ECO:0000256" key="6">
    <source>
        <dbReference type="SAM" id="Phobius"/>
    </source>
</evidence>
<feature type="transmembrane region" description="Helical" evidence="6">
    <location>
        <begin position="82"/>
        <end position="102"/>
    </location>
</feature>
<evidence type="ECO:0000313" key="7">
    <source>
        <dbReference type="EMBL" id="NYG59809.1"/>
    </source>
</evidence>